<evidence type="ECO:0000256" key="2">
    <source>
        <dbReference type="PIRNR" id="PIRNR000239"/>
    </source>
</evidence>
<dbReference type="PIRSF" id="PIRSF000239">
    <property type="entry name" value="AHPC"/>
    <property type="match status" value="1"/>
</dbReference>
<dbReference type="Proteomes" id="UP001209570">
    <property type="component" value="Unassembled WGS sequence"/>
</dbReference>
<dbReference type="Pfam" id="PF10417">
    <property type="entry name" value="1-cysPrx_C"/>
    <property type="match status" value="1"/>
</dbReference>
<dbReference type="GO" id="GO:0045454">
    <property type="term" value="P:cell redox homeostasis"/>
    <property type="evidence" value="ECO:0007669"/>
    <property type="project" value="TreeGrafter"/>
</dbReference>
<name>A0AAD5Q862_PYTIN</name>
<dbReference type="InterPro" id="IPR019479">
    <property type="entry name" value="Peroxiredoxin_C"/>
</dbReference>
<evidence type="ECO:0000256" key="1">
    <source>
        <dbReference type="ARBA" id="ARBA00023002"/>
    </source>
</evidence>
<dbReference type="Pfam" id="PF00578">
    <property type="entry name" value="AhpC-TSA"/>
    <property type="match status" value="1"/>
</dbReference>
<dbReference type="Gene3D" id="3.40.30.10">
    <property type="entry name" value="Glutaredoxin"/>
    <property type="match status" value="1"/>
</dbReference>
<proteinExistence type="inferred from homology"/>
<dbReference type="Gene3D" id="3.30.1020.10">
    <property type="entry name" value="Antioxidant, Horf6, Chain A, domain2"/>
    <property type="match status" value="1"/>
</dbReference>
<dbReference type="SUPFAM" id="SSF52833">
    <property type="entry name" value="Thioredoxin-like"/>
    <property type="match status" value="1"/>
</dbReference>
<evidence type="ECO:0000313" key="5">
    <source>
        <dbReference type="Proteomes" id="UP001209570"/>
    </source>
</evidence>
<dbReference type="AlphaFoldDB" id="A0AAD5Q862"/>
<keyword evidence="1 2" id="KW-0560">Oxidoreductase</keyword>
<accession>A0AAD5Q862</accession>
<evidence type="ECO:0000313" key="4">
    <source>
        <dbReference type="EMBL" id="KAJ0403562.1"/>
    </source>
</evidence>
<dbReference type="PROSITE" id="PS51352">
    <property type="entry name" value="THIOREDOXIN_2"/>
    <property type="match status" value="1"/>
</dbReference>
<dbReference type="GO" id="GO:0051920">
    <property type="term" value="F:peroxiredoxin activity"/>
    <property type="evidence" value="ECO:0007669"/>
    <property type="project" value="InterPro"/>
</dbReference>
<dbReference type="PANTHER" id="PTHR43503">
    <property type="entry name" value="MCG48959-RELATED"/>
    <property type="match status" value="1"/>
</dbReference>
<dbReference type="GO" id="GO:0005739">
    <property type="term" value="C:mitochondrion"/>
    <property type="evidence" value="ECO:0007669"/>
    <property type="project" value="TreeGrafter"/>
</dbReference>
<dbReference type="InterPro" id="IPR013766">
    <property type="entry name" value="Thioredoxin_domain"/>
</dbReference>
<dbReference type="InterPro" id="IPR036249">
    <property type="entry name" value="Thioredoxin-like_sf"/>
</dbReference>
<keyword evidence="2" id="KW-0049">Antioxidant</keyword>
<keyword evidence="2" id="KW-0676">Redox-active center</keyword>
<feature type="domain" description="Thioredoxin" evidence="3">
    <location>
        <begin position="9"/>
        <end position="171"/>
    </location>
</feature>
<comment type="similarity">
    <text evidence="2">Belongs to the peroxiredoxin family.</text>
</comment>
<comment type="function">
    <text evidence="2">Thiol-specific peroxidase that catalyzes the reduction of hydrogen peroxide and organic hydroperoxides to water and alcohols, respectively.</text>
</comment>
<comment type="caution">
    <text evidence="4">The sequence shown here is derived from an EMBL/GenBank/DDBJ whole genome shotgun (WGS) entry which is preliminary data.</text>
</comment>
<dbReference type="PANTHER" id="PTHR43503:SF4">
    <property type="entry name" value="PEROXIREDOXIN-6"/>
    <property type="match status" value="1"/>
</dbReference>
<reference evidence="4" key="1">
    <citation type="submission" date="2021-12" db="EMBL/GenBank/DDBJ databases">
        <title>Prjna785345.</title>
        <authorList>
            <person name="Rujirawat T."/>
            <person name="Krajaejun T."/>
        </authorList>
    </citation>
    <scope>NUCLEOTIDE SEQUENCE</scope>
    <source>
        <strain evidence="4">Pi057C3</strain>
    </source>
</reference>
<dbReference type="InterPro" id="IPR000866">
    <property type="entry name" value="AhpC/TSA"/>
</dbReference>
<sequence>MSRAIPKELQIGAKLPNLIGQTQVGVVRVHDYMDGAWGVLATFPQTHHPVWATELGMMQKLKDQFDARNCRLLALHIDSLKRQESFLADVNETQEVKVSFPVVADEDGELSRALGLVAANAPKHAADAHRLPFSCTIVLDIDLTVRFLAYYPICVGRNWYEVLRALDAFQLATFNQIVTPTNWKINEDVFVEPDLKTDAAKKLFPQGFHEIKPYLRITASPAINEEK</sequence>
<dbReference type="InterPro" id="IPR024706">
    <property type="entry name" value="Peroxiredoxin_AhpC-typ"/>
</dbReference>
<gene>
    <name evidence="4" type="ORF">P43SY_009010</name>
</gene>
<organism evidence="4 5">
    <name type="scientific">Pythium insidiosum</name>
    <name type="common">Pythiosis disease agent</name>
    <dbReference type="NCBI Taxonomy" id="114742"/>
    <lineage>
        <taxon>Eukaryota</taxon>
        <taxon>Sar</taxon>
        <taxon>Stramenopiles</taxon>
        <taxon>Oomycota</taxon>
        <taxon>Peronosporomycetes</taxon>
        <taxon>Pythiales</taxon>
        <taxon>Pythiaceae</taxon>
        <taxon>Pythium</taxon>
    </lineage>
</organism>
<dbReference type="GO" id="GO:0005829">
    <property type="term" value="C:cytosol"/>
    <property type="evidence" value="ECO:0007669"/>
    <property type="project" value="TreeGrafter"/>
</dbReference>
<protein>
    <recommendedName>
        <fullName evidence="3">Thioredoxin domain-containing protein</fullName>
    </recommendedName>
</protein>
<evidence type="ECO:0000259" key="3">
    <source>
        <dbReference type="PROSITE" id="PS51352"/>
    </source>
</evidence>
<keyword evidence="2" id="KW-0575">Peroxidase</keyword>
<keyword evidence="5" id="KW-1185">Reference proteome</keyword>
<dbReference type="FunFam" id="3.30.1020.10:FF:000003">
    <property type="entry name" value="Peroxiredoxin protein"/>
    <property type="match status" value="1"/>
</dbReference>
<dbReference type="EMBL" id="JAKCXM010000079">
    <property type="protein sequence ID" value="KAJ0403562.1"/>
    <property type="molecule type" value="Genomic_DNA"/>
</dbReference>